<evidence type="ECO:0000256" key="7">
    <source>
        <dbReference type="ARBA" id="ARBA00022800"/>
    </source>
</evidence>
<evidence type="ECO:0000256" key="5">
    <source>
        <dbReference type="ARBA" id="ARBA00022723"/>
    </source>
</evidence>
<dbReference type="PIRSF" id="PIRSF000813">
    <property type="entry name" value="CCA_bact"/>
    <property type="match status" value="1"/>
</dbReference>
<dbReference type="InterPro" id="IPR012006">
    <property type="entry name" value="CCA_bact"/>
</dbReference>
<dbReference type="Proteomes" id="UP001063782">
    <property type="component" value="Chromosome"/>
</dbReference>
<dbReference type="InterPro" id="IPR002646">
    <property type="entry name" value="PolA_pol_head_dom"/>
</dbReference>
<evidence type="ECO:0000256" key="6">
    <source>
        <dbReference type="ARBA" id="ARBA00022741"/>
    </source>
</evidence>
<organism evidence="14 15">
    <name type="scientific">Moraxella nasicaprae</name>
    <dbReference type="NCBI Taxonomy" id="2904122"/>
    <lineage>
        <taxon>Bacteria</taxon>
        <taxon>Pseudomonadati</taxon>
        <taxon>Pseudomonadota</taxon>
        <taxon>Gammaproteobacteria</taxon>
        <taxon>Moraxellales</taxon>
        <taxon>Moraxellaceae</taxon>
        <taxon>Moraxella</taxon>
    </lineage>
</organism>
<protein>
    <submittedName>
        <fullName evidence="14">tRNA nucleotidyltransferase</fullName>
    </submittedName>
</protein>
<keyword evidence="8" id="KW-0067">ATP-binding</keyword>
<evidence type="ECO:0000259" key="12">
    <source>
        <dbReference type="Pfam" id="PF01743"/>
    </source>
</evidence>
<dbReference type="InterPro" id="IPR050124">
    <property type="entry name" value="tRNA_CCA-adding_enzyme"/>
</dbReference>
<keyword evidence="10 11" id="KW-0694">RNA-binding</keyword>
<comment type="similarity">
    <text evidence="11">Belongs to the tRNA nucleotidyltransferase/poly(A) polymerase family.</text>
</comment>
<dbReference type="RefSeq" id="WP_263076905.1">
    <property type="nucleotide sequence ID" value="NZ_CP089977.1"/>
</dbReference>
<dbReference type="PANTHER" id="PTHR47545:SF1">
    <property type="entry name" value="MULTIFUNCTIONAL CCA PROTEIN"/>
    <property type="match status" value="1"/>
</dbReference>
<evidence type="ECO:0000313" key="15">
    <source>
        <dbReference type="Proteomes" id="UP001063782"/>
    </source>
</evidence>
<keyword evidence="7" id="KW-0692">RNA repair</keyword>
<gene>
    <name evidence="14" type="ORF">LU297_02865</name>
</gene>
<dbReference type="Gene3D" id="1.10.3090.10">
    <property type="entry name" value="cca-adding enzyme, domain 2"/>
    <property type="match status" value="1"/>
</dbReference>
<keyword evidence="6" id="KW-0547">Nucleotide-binding</keyword>
<feature type="domain" description="tRNA nucleotidyltransferase/poly(A) polymerase RNA and SrmB- binding" evidence="13">
    <location>
        <begin position="157"/>
        <end position="219"/>
    </location>
</feature>
<dbReference type="InterPro" id="IPR032828">
    <property type="entry name" value="PolyA_RNA-bd"/>
</dbReference>
<proteinExistence type="inferred from homology"/>
<keyword evidence="4" id="KW-0548">Nucleotidyltransferase</keyword>
<dbReference type="Gene3D" id="3.30.460.10">
    <property type="entry name" value="Beta Polymerase, domain 2"/>
    <property type="match status" value="1"/>
</dbReference>
<keyword evidence="2 11" id="KW-0808">Transferase</keyword>
<evidence type="ECO:0000259" key="13">
    <source>
        <dbReference type="Pfam" id="PF12627"/>
    </source>
</evidence>
<evidence type="ECO:0000256" key="2">
    <source>
        <dbReference type="ARBA" id="ARBA00022679"/>
    </source>
</evidence>
<keyword evidence="5" id="KW-0479">Metal-binding</keyword>
<dbReference type="CDD" id="cd05398">
    <property type="entry name" value="NT_ClassII-CCAase"/>
    <property type="match status" value="1"/>
</dbReference>
<evidence type="ECO:0000256" key="1">
    <source>
        <dbReference type="ARBA" id="ARBA00001946"/>
    </source>
</evidence>
<feature type="domain" description="Poly A polymerase head" evidence="12">
    <location>
        <begin position="3"/>
        <end position="130"/>
    </location>
</feature>
<accession>A0ABY6F5T5</accession>
<dbReference type="Pfam" id="PF01743">
    <property type="entry name" value="PolyA_pol"/>
    <property type="match status" value="1"/>
</dbReference>
<keyword evidence="3" id="KW-0819">tRNA processing</keyword>
<dbReference type="EMBL" id="CP089977">
    <property type="protein sequence ID" value="UXZ05408.1"/>
    <property type="molecule type" value="Genomic_DNA"/>
</dbReference>
<keyword evidence="9" id="KW-0460">Magnesium</keyword>
<dbReference type="Pfam" id="PF12627">
    <property type="entry name" value="PolyA_pol_RNAbd"/>
    <property type="match status" value="1"/>
</dbReference>
<dbReference type="PANTHER" id="PTHR47545">
    <property type="entry name" value="MULTIFUNCTIONAL CCA PROTEIN"/>
    <property type="match status" value="1"/>
</dbReference>
<reference evidence="14" key="1">
    <citation type="submission" date="2021-12" db="EMBL/GenBank/DDBJ databases">
        <title>taxonomy of Moraxella sp. ZY201224.</title>
        <authorList>
            <person name="Li F."/>
        </authorList>
    </citation>
    <scope>NUCLEOTIDE SEQUENCE</scope>
    <source>
        <strain evidence="14">ZY201224</strain>
    </source>
</reference>
<dbReference type="InterPro" id="IPR043519">
    <property type="entry name" value="NT_sf"/>
</dbReference>
<evidence type="ECO:0000256" key="10">
    <source>
        <dbReference type="ARBA" id="ARBA00022884"/>
    </source>
</evidence>
<sequence length="391" mass="43978">MQVFLVGGAVRDALLGLPIKDKDFMVVGATPAQLLSAGFAQVGADFPVFLHPDSHHEYALARVERKNGQGYQGFATDTTGVSLADDLLRRDLTINALAIEVNGLFDDTPKTGQVIDFYNGLEDLKQKILRHISPAFTEDPLRILRTVRFLARYHQLGFKIADETICLMQQMAQNGELGHLSRERLWAESVKAMEAGTAHIYWQSLKTLNILPYFLKALDDCWQDELVFKKVIERLDLAKKDNMAVQFAILCSGYLKNNELNKALIKQIAHQLNAPKHPIHIANLLTDFYDIFNQTPKAVDIINLIEKTKAHQGNRQTLDDTLTAIFLMKQDADDGYSHAVKLLDTAIAIYKDISIKDIDENLTGKEIGLALHQLRIKQIQQLLDETPAHDQ</sequence>
<dbReference type="SUPFAM" id="SSF81301">
    <property type="entry name" value="Nucleotidyltransferase"/>
    <property type="match status" value="1"/>
</dbReference>
<dbReference type="SUPFAM" id="SSF81891">
    <property type="entry name" value="Poly A polymerase C-terminal region-like"/>
    <property type="match status" value="1"/>
</dbReference>
<evidence type="ECO:0000256" key="8">
    <source>
        <dbReference type="ARBA" id="ARBA00022840"/>
    </source>
</evidence>
<evidence type="ECO:0000256" key="9">
    <source>
        <dbReference type="ARBA" id="ARBA00022842"/>
    </source>
</evidence>
<evidence type="ECO:0000256" key="11">
    <source>
        <dbReference type="RuleBase" id="RU003953"/>
    </source>
</evidence>
<evidence type="ECO:0000256" key="3">
    <source>
        <dbReference type="ARBA" id="ARBA00022694"/>
    </source>
</evidence>
<evidence type="ECO:0000313" key="14">
    <source>
        <dbReference type="EMBL" id="UXZ05408.1"/>
    </source>
</evidence>
<keyword evidence="15" id="KW-1185">Reference proteome</keyword>
<name>A0ABY6F5T5_9GAMM</name>
<comment type="cofactor">
    <cofactor evidence="1">
        <name>Mg(2+)</name>
        <dbReference type="ChEBI" id="CHEBI:18420"/>
    </cofactor>
</comment>
<evidence type="ECO:0000256" key="4">
    <source>
        <dbReference type="ARBA" id="ARBA00022695"/>
    </source>
</evidence>